<evidence type="ECO:0000313" key="2">
    <source>
        <dbReference type="EMBL" id="SFC32736.1"/>
    </source>
</evidence>
<feature type="region of interest" description="Disordered" evidence="1">
    <location>
        <begin position="1"/>
        <end position="54"/>
    </location>
</feature>
<dbReference type="AlphaFoldDB" id="A0A1I1I952"/>
<dbReference type="STRING" id="1225127.SAMN05661030_0681"/>
<dbReference type="Proteomes" id="UP000199022">
    <property type="component" value="Unassembled WGS sequence"/>
</dbReference>
<evidence type="ECO:0000256" key="1">
    <source>
        <dbReference type="SAM" id="MobiDB-lite"/>
    </source>
</evidence>
<dbReference type="RefSeq" id="WP_165628822.1">
    <property type="nucleotide sequence ID" value="NZ_BNAC01000002.1"/>
</dbReference>
<gene>
    <name evidence="2" type="ORF">SAMN05661030_0681</name>
</gene>
<name>A0A1I1I952_9ACTN</name>
<reference evidence="3" key="1">
    <citation type="submission" date="2016-10" db="EMBL/GenBank/DDBJ databases">
        <authorList>
            <person name="Varghese N."/>
            <person name="Submissions S."/>
        </authorList>
    </citation>
    <scope>NUCLEOTIDE SEQUENCE [LARGE SCALE GENOMIC DNA]</scope>
    <source>
        <strain evidence="3">DSM 45962</strain>
    </source>
</reference>
<protein>
    <submittedName>
        <fullName evidence="2">Uncharacterized protein</fullName>
    </submittedName>
</protein>
<dbReference type="EMBL" id="FOMD01000001">
    <property type="protein sequence ID" value="SFC32736.1"/>
    <property type="molecule type" value="Genomic_DNA"/>
</dbReference>
<organism evidence="2 3">
    <name type="scientific">Klenkia taihuensis</name>
    <dbReference type="NCBI Taxonomy" id="1225127"/>
    <lineage>
        <taxon>Bacteria</taxon>
        <taxon>Bacillati</taxon>
        <taxon>Actinomycetota</taxon>
        <taxon>Actinomycetes</taxon>
        <taxon>Geodermatophilales</taxon>
        <taxon>Geodermatophilaceae</taxon>
        <taxon>Klenkia</taxon>
    </lineage>
</organism>
<evidence type="ECO:0000313" key="3">
    <source>
        <dbReference type="Proteomes" id="UP000199022"/>
    </source>
</evidence>
<proteinExistence type="predicted"/>
<accession>A0A1I1I952</accession>
<sequence>MTDPITDPADSPSDDNLVDGRPGDDRPDAGAEDTTLTTDGDAQRTDDVADPENS</sequence>
<keyword evidence="3" id="KW-1185">Reference proteome</keyword>